<dbReference type="InterPro" id="IPR009646">
    <property type="entry name" value="Root_cap"/>
</dbReference>
<organism evidence="2 3">
    <name type="scientific">Colocasia esculenta</name>
    <name type="common">Wild taro</name>
    <name type="synonym">Arum esculentum</name>
    <dbReference type="NCBI Taxonomy" id="4460"/>
    <lineage>
        <taxon>Eukaryota</taxon>
        <taxon>Viridiplantae</taxon>
        <taxon>Streptophyta</taxon>
        <taxon>Embryophyta</taxon>
        <taxon>Tracheophyta</taxon>
        <taxon>Spermatophyta</taxon>
        <taxon>Magnoliopsida</taxon>
        <taxon>Liliopsida</taxon>
        <taxon>Araceae</taxon>
        <taxon>Aroideae</taxon>
        <taxon>Colocasieae</taxon>
        <taxon>Colocasia</taxon>
    </lineage>
</organism>
<dbReference type="AlphaFoldDB" id="A0A843WBQ6"/>
<accession>A0A843WBQ6</accession>
<dbReference type="OrthoDB" id="2012063at2759"/>
<dbReference type="EMBL" id="NMUH01003773">
    <property type="protein sequence ID" value="MQM07049.1"/>
    <property type="molecule type" value="Genomic_DNA"/>
</dbReference>
<feature type="chain" id="PRO_5032645753" evidence="1">
    <location>
        <begin position="19"/>
        <end position="323"/>
    </location>
</feature>
<dbReference type="PANTHER" id="PTHR31656">
    <property type="entry name" value="ROOT CAP DOMAIN-CONTAINING PROTEIN"/>
    <property type="match status" value="1"/>
</dbReference>
<sequence>MQSSSRALLVLFFAAVMAVEMGTVGAGGYGNPVGCPRWSPCYYRKVRCPAECPSTRPWNRHAKFCHIDCYSRRCEAYCKKPSRECDDKGSGCYDPRFVGGDGVVFYFHGQKNEHFTLVSDPRFQINGRFIGLRPEGRTRDFTWIQALGFMFGSHRFTVGATRADRWVDAVDHLQFSYDGEALELPEGYRSTWSSPDGLLMVERMGRTNSVTVKLEGMAEATITVVPVTKEDDRIHKYHIPSDDCFAHLEVQFNFYGLSPAVEGVLGRTYQPDYVNPAKVGVEMPVLGGEDKYRTTSLLSSQCNACLFTPTGEEESMILPVAEN</sequence>
<feature type="signal peptide" evidence="1">
    <location>
        <begin position="1"/>
        <end position="18"/>
    </location>
</feature>
<evidence type="ECO:0000313" key="3">
    <source>
        <dbReference type="Proteomes" id="UP000652761"/>
    </source>
</evidence>
<dbReference type="Proteomes" id="UP000652761">
    <property type="component" value="Unassembled WGS sequence"/>
</dbReference>
<protein>
    <submittedName>
        <fullName evidence="2">Uncharacterized protein</fullName>
    </submittedName>
</protein>
<name>A0A843WBQ6_COLES</name>
<keyword evidence="3" id="KW-1185">Reference proteome</keyword>
<gene>
    <name evidence="2" type="ORF">Taro_039881</name>
</gene>
<keyword evidence="1" id="KW-0732">Signal</keyword>
<dbReference type="Pfam" id="PF06830">
    <property type="entry name" value="Root_cap"/>
    <property type="match status" value="1"/>
</dbReference>
<evidence type="ECO:0000313" key="2">
    <source>
        <dbReference type="EMBL" id="MQM07049.1"/>
    </source>
</evidence>
<comment type="caution">
    <text evidence="2">The sequence shown here is derived from an EMBL/GenBank/DDBJ whole genome shotgun (WGS) entry which is preliminary data.</text>
</comment>
<proteinExistence type="predicted"/>
<reference evidence="2" key="1">
    <citation type="submission" date="2017-07" db="EMBL/GenBank/DDBJ databases">
        <title>Taro Niue Genome Assembly and Annotation.</title>
        <authorList>
            <person name="Atibalentja N."/>
            <person name="Keating K."/>
            <person name="Fields C.J."/>
        </authorList>
    </citation>
    <scope>NUCLEOTIDE SEQUENCE</scope>
    <source>
        <strain evidence="2">Niue_2</strain>
        <tissue evidence="2">Leaf</tissue>
    </source>
</reference>
<evidence type="ECO:0000256" key="1">
    <source>
        <dbReference type="SAM" id="SignalP"/>
    </source>
</evidence>